<dbReference type="AlphaFoldDB" id="A0A6M8BH62"/>
<dbReference type="KEGG" id="theu:HPC62_10100"/>
<evidence type="ECO:0000313" key="2">
    <source>
        <dbReference type="EMBL" id="QKD82483.1"/>
    </source>
</evidence>
<dbReference type="Proteomes" id="UP000505210">
    <property type="component" value="Chromosome"/>
</dbReference>
<sequence>MKSKHLAILAIAGLTVVSLGHQLNRSVVADVVQPEAIAQVAATRHPAVYTENGVALDGQDVVAYFTQSAVVEGSTAYSLQWNGTTWLFSSAANRDLFAQNPRQYAPQYGGYCAKAAAGGVLATTIPTAWEVRGGKLYLNYSADAQREWQQDTETKIIQANANWPGILDNETLKR</sequence>
<dbReference type="Pfam" id="PF04945">
    <property type="entry name" value="YHS"/>
    <property type="match status" value="1"/>
</dbReference>
<reference evidence="2 3" key="1">
    <citation type="submission" date="2020-05" db="EMBL/GenBank/DDBJ databases">
        <title>Complete genome sequence of of a novel Thermoleptolyngbya strain isolated from hot springs of Ganzi, Sichuan China.</title>
        <authorList>
            <person name="Tang J."/>
            <person name="Daroch M."/>
            <person name="Li L."/>
            <person name="Waleron K."/>
            <person name="Waleron M."/>
            <person name="Waleron M."/>
        </authorList>
    </citation>
    <scope>NUCLEOTIDE SEQUENCE [LARGE SCALE GENOMIC DNA]</scope>
    <source>
        <strain evidence="2 3">PKUAC-SCTA183</strain>
    </source>
</reference>
<dbReference type="RefSeq" id="WP_172355322.1">
    <property type="nucleotide sequence ID" value="NZ_CP053661.1"/>
</dbReference>
<evidence type="ECO:0000259" key="1">
    <source>
        <dbReference type="Pfam" id="PF04945"/>
    </source>
</evidence>
<accession>A0A6M8BH62</accession>
<evidence type="ECO:0000313" key="3">
    <source>
        <dbReference type="Proteomes" id="UP000505210"/>
    </source>
</evidence>
<gene>
    <name evidence="2" type="ORF">HPC62_10100</name>
</gene>
<proteinExistence type="predicted"/>
<name>A0A6M8BH62_9CYAN</name>
<organism evidence="2 3">
    <name type="scientific">Thermoleptolyngbya sichuanensis A183</name>
    <dbReference type="NCBI Taxonomy" id="2737172"/>
    <lineage>
        <taxon>Bacteria</taxon>
        <taxon>Bacillati</taxon>
        <taxon>Cyanobacteriota</taxon>
        <taxon>Cyanophyceae</taxon>
        <taxon>Oculatellales</taxon>
        <taxon>Oculatellaceae</taxon>
        <taxon>Thermoleptolyngbya</taxon>
        <taxon>Thermoleptolyngbya sichuanensis</taxon>
    </lineage>
</organism>
<dbReference type="InterPro" id="IPR007029">
    <property type="entry name" value="YHS_dom"/>
</dbReference>
<protein>
    <recommendedName>
        <fullName evidence="1">YHS domain-containing protein</fullName>
    </recommendedName>
</protein>
<feature type="domain" description="YHS" evidence="1">
    <location>
        <begin position="70"/>
        <end position="108"/>
    </location>
</feature>
<dbReference type="EMBL" id="CP053661">
    <property type="protein sequence ID" value="QKD82483.1"/>
    <property type="molecule type" value="Genomic_DNA"/>
</dbReference>
<dbReference type="NCBIfam" id="NF041384">
    <property type="entry name" value="YHS_seleno_dom"/>
    <property type="match status" value="1"/>
</dbReference>
<keyword evidence="3" id="KW-1185">Reference proteome</keyword>